<accession>A0A2S7F0H1</accession>
<dbReference type="Pfam" id="PF00903">
    <property type="entry name" value="Glyoxalase"/>
    <property type="match status" value="1"/>
</dbReference>
<dbReference type="EMBL" id="MDEG01000003">
    <property type="protein sequence ID" value="PPU98914.1"/>
    <property type="molecule type" value="Genomic_DNA"/>
</dbReference>
<evidence type="ECO:0000259" key="2">
    <source>
        <dbReference type="PROSITE" id="PS51819"/>
    </source>
</evidence>
<reference evidence="4" key="1">
    <citation type="submission" date="2016-08" db="EMBL/GenBank/DDBJ databases">
        <authorList>
            <person name="Merda D."/>
            <person name="Briand M."/>
            <person name="Taghouti G."/>
            <person name="Carrere S."/>
            <person name="Gouzy J."/>
            <person name="Portier P."/>
            <person name="Jacques M.-A."/>
            <person name="Fischer-Le Saux M."/>
        </authorList>
    </citation>
    <scope>NUCLEOTIDE SEQUENCE [LARGE SCALE GENOMIC DNA]</scope>
    <source>
        <strain evidence="4">CFBP1156</strain>
    </source>
</reference>
<keyword evidence="4" id="KW-1185">Reference proteome</keyword>
<feature type="domain" description="VOC" evidence="2">
    <location>
        <begin position="5"/>
        <end position="147"/>
    </location>
</feature>
<name>A0A2S7F0H1_9XANT</name>
<dbReference type="CDD" id="cd06587">
    <property type="entry name" value="VOC"/>
    <property type="match status" value="1"/>
</dbReference>
<dbReference type="Gene3D" id="3.10.180.10">
    <property type="entry name" value="2,3-Dihydroxybiphenyl 1,2-Dioxygenase, domain 1"/>
    <property type="match status" value="1"/>
</dbReference>
<dbReference type="InterPro" id="IPR029068">
    <property type="entry name" value="Glyas_Bleomycin-R_OHBP_Dase"/>
</dbReference>
<sequence length="199" mass="22642">MGIRRISHIVLYVPDPARSIRWYQELLGGGLVPTTPVDPDKPTPVFTQFDASDNDDNHDLAFFPTGGGGQRSGPWKSRFEQQDPTAPKAGLYHVSYQVETREEIYRIKDELERQGRLGNVHEGEDGEGFVRVYGTDYDGLLFEVSWVPPLKRQLKSAHDKLPGPQLSAEERERRHRENEVRMRHAQEARLARGIPESVA</sequence>
<feature type="compositionally biased region" description="Basic and acidic residues" evidence="1">
    <location>
        <begin position="168"/>
        <end position="190"/>
    </location>
</feature>
<evidence type="ECO:0000256" key="1">
    <source>
        <dbReference type="SAM" id="MobiDB-lite"/>
    </source>
</evidence>
<dbReference type="AlphaFoldDB" id="A0A2S7F0H1"/>
<evidence type="ECO:0000313" key="4">
    <source>
        <dbReference type="Proteomes" id="UP000238261"/>
    </source>
</evidence>
<protein>
    <submittedName>
        <fullName evidence="3">VOC family protein</fullName>
    </submittedName>
</protein>
<dbReference type="PROSITE" id="PS51819">
    <property type="entry name" value="VOC"/>
    <property type="match status" value="1"/>
</dbReference>
<dbReference type="InterPro" id="IPR004360">
    <property type="entry name" value="Glyas_Fos-R_dOase_dom"/>
</dbReference>
<gene>
    <name evidence="3" type="ORF">XhyaCFBP1156_05940</name>
</gene>
<evidence type="ECO:0000313" key="3">
    <source>
        <dbReference type="EMBL" id="PPU98914.1"/>
    </source>
</evidence>
<dbReference type="InterPro" id="IPR037523">
    <property type="entry name" value="VOC_core"/>
</dbReference>
<dbReference type="OrthoDB" id="9812656at2"/>
<proteinExistence type="predicted"/>
<dbReference type="RefSeq" id="WP_053057191.1">
    <property type="nucleotide sequence ID" value="NZ_CP043476.1"/>
</dbReference>
<organism evidence="3 4">
    <name type="scientific">Xanthomonas hyacinthi</name>
    <dbReference type="NCBI Taxonomy" id="56455"/>
    <lineage>
        <taxon>Bacteria</taxon>
        <taxon>Pseudomonadati</taxon>
        <taxon>Pseudomonadota</taxon>
        <taxon>Gammaproteobacteria</taxon>
        <taxon>Lysobacterales</taxon>
        <taxon>Lysobacteraceae</taxon>
        <taxon>Xanthomonas</taxon>
    </lineage>
</organism>
<comment type="caution">
    <text evidence="3">The sequence shown here is derived from an EMBL/GenBank/DDBJ whole genome shotgun (WGS) entry which is preliminary data.</text>
</comment>
<feature type="region of interest" description="Disordered" evidence="1">
    <location>
        <begin position="155"/>
        <end position="199"/>
    </location>
</feature>
<dbReference type="Proteomes" id="UP000238261">
    <property type="component" value="Unassembled WGS sequence"/>
</dbReference>
<dbReference type="SUPFAM" id="SSF54593">
    <property type="entry name" value="Glyoxalase/Bleomycin resistance protein/Dihydroxybiphenyl dioxygenase"/>
    <property type="match status" value="1"/>
</dbReference>